<evidence type="ECO:0000259" key="7">
    <source>
        <dbReference type="Pfam" id="PF02852"/>
    </source>
</evidence>
<dbReference type="Pfam" id="PF02852">
    <property type="entry name" value="Pyr_redox_dim"/>
    <property type="match status" value="1"/>
</dbReference>
<dbReference type="InterPro" id="IPR016156">
    <property type="entry name" value="FAD/NAD-linked_Rdtase_dimer_sf"/>
</dbReference>
<dbReference type="GO" id="GO:0000166">
    <property type="term" value="F:nucleotide binding"/>
    <property type="evidence" value="ECO:0007669"/>
    <property type="project" value="UniProtKB-KW"/>
</dbReference>
<dbReference type="InterPro" id="IPR036188">
    <property type="entry name" value="FAD/NAD-bd_sf"/>
</dbReference>
<sequence>MSLKKNILVSSLIGIGLATVLSFLASLTMAIGEYSQMLAGLVLVGLGFGLPSIVYQNDKLAPAYQAMKKYDYIIIGSGPAANHLLFKLARTDRTALVIENNLWGGTCPNTGCQPKIFLEGAVRPVLNTYYLTGKGVKAAAQLDWKTLIKRKKEIWAEFRAEERSSIESDQVDTVFGSGVITGPHTVAAAGEEYEGINIIIATGLLPHHLEVPGSEYAISNDEFFDLDELPKKAVVIGGGYVALELATILQAAGSEVTVLQHSEKLLRPFDQEYVEKLTEMMEERGIAIHLNMPVKAIAKNSAAYEVTAESGQKFETDLVIDASGRRANINGLGLEKLGIKFDPVKGVAVNEHLQTNVPSIFAAGDVADNGQMNLTPVAWGDSYHIYDFVENGLTEGIKYPAVATITFTYPQVAQVGKRESEMAEGDTVRRMKLGSTFAALGEGDEEAELKVIFNKDGEVVGASEISINAGDDINLFAPLIGRKDPAEFAMNNLGFAFPTLANKLDVLFR</sequence>
<dbReference type="Gene3D" id="3.30.390.30">
    <property type="match status" value="1"/>
</dbReference>
<dbReference type="PRINTS" id="PR00411">
    <property type="entry name" value="PNDRDTASEI"/>
</dbReference>
<reference evidence="9 10" key="1">
    <citation type="submission" date="2019-01" db="EMBL/GenBank/DDBJ databases">
        <title>Colonization of the human gut by bovine bacteria present in Parmesan cheese.</title>
        <authorList>
            <person name="Lugli G.A."/>
            <person name="Milani C."/>
        </authorList>
    </citation>
    <scope>NUCLEOTIDE SEQUENCE [LARGE SCALE GENOMIC DNA]</scope>
    <source>
        <strain evidence="9 10">LDELB18P1</strain>
    </source>
</reference>
<proteinExistence type="inferred from homology"/>
<feature type="transmembrane region" description="Helical" evidence="6">
    <location>
        <begin position="7"/>
        <end position="31"/>
    </location>
</feature>
<dbReference type="Proteomes" id="UP000292818">
    <property type="component" value="Unassembled WGS sequence"/>
</dbReference>
<evidence type="ECO:0000256" key="4">
    <source>
        <dbReference type="PIRSR" id="PIRSR000350-3"/>
    </source>
</evidence>
<dbReference type="InterPro" id="IPR004099">
    <property type="entry name" value="Pyr_nucl-diS_OxRdtase_dimer"/>
</dbReference>
<keyword evidence="2" id="KW-0285">Flavoprotein</keyword>
<dbReference type="SUPFAM" id="SSF51905">
    <property type="entry name" value="FAD/NAD(P)-binding domain"/>
    <property type="match status" value="1"/>
</dbReference>
<comment type="cofactor">
    <cofactor evidence="4">
        <name>FAD</name>
        <dbReference type="ChEBI" id="CHEBI:57692"/>
    </cofactor>
    <text evidence="4">Binds 1 FAD per subunit.</text>
</comment>
<keyword evidence="6" id="KW-0812">Transmembrane</keyword>
<name>A0A4V2E159_9LACO</name>
<accession>A0A4V2E159</accession>
<feature type="binding site" evidence="4">
    <location>
        <begin position="237"/>
        <end position="244"/>
    </location>
    <ligand>
        <name>NAD(+)</name>
        <dbReference type="ChEBI" id="CHEBI:57540"/>
    </ligand>
</feature>
<evidence type="ECO:0000313" key="9">
    <source>
        <dbReference type="EMBL" id="RZM16513.1"/>
    </source>
</evidence>
<dbReference type="PRINTS" id="PR00368">
    <property type="entry name" value="FADPNR"/>
</dbReference>
<keyword evidence="6" id="KW-1133">Transmembrane helix</keyword>
<keyword evidence="3 4" id="KW-0274">FAD</keyword>
<gene>
    <name evidence="9" type="ORF">LDELB18P1_0988</name>
</gene>
<dbReference type="PANTHER" id="PTHR43014:SF5">
    <property type="entry name" value="GLUTATHIONE REDUCTASE (NADPH)"/>
    <property type="match status" value="1"/>
</dbReference>
<evidence type="ECO:0000313" key="10">
    <source>
        <dbReference type="Proteomes" id="UP000292818"/>
    </source>
</evidence>
<feature type="disulfide bond" description="Redox-active" evidence="5">
    <location>
        <begin position="107"/>
        <end position="112"/>
    </location>
</feature>
<comment type="caution">
    <text evidence="9">The sequence shown here is derived from an EMBL/GenBank/DDBJ whole genome shotgun (WGS) entry which is preliminary data.</text>
</comment>
<keyword evidence="6" id="KW-0472">Membrane</keyword>
<dbReference type="GO" id="GO:0016491">
    <property type="term" value="F:oxidoreductase activity"/>
    <property type="evidence" value="ECO:0007669"/>
    <property type="project" value="InterPro"/>
</dbReference>
<feature type="domain" description="Pyridine nucleotide-disulphide oxidoreductase dimerisation" evidence="7">
    <location>
        <begin position="402"/>
        <end position="503"/>
    </location>
</feature>
<dbReference type="PANTHER" id="PTHR43014">
    <property type="entry name" value="MERCURIC REDUCTASE"/>
    <property type="match status" value="1"/>
</dbReference>
<feature type="domain" description="FAD/NAD(P)-binding" evidence="8">
    <location>
        <begin position="70"/>
        <end position="379"/>
    </location>
</feature>
<evidence type="ECO:0000256" key="1">
    <source>
        <dbReference type="ARBA" id="ARBA00007532"/>
    </source>
</evidence>
<evidence type="ECO:0000259" key="8">
    <source>
        <dbReference type="Pfam" id="PF07992"/>
    </source>
</evidence>
<feature type="binding site" evidence="4">
    <location>
        <position position="324"/>
    </location>
    <ligand>
        <name>NAD(+)</name>
        <dbReference type="ChEBI" id="CHEBI:57540"/>
    </ligand>
</feature>
<dbReference type="EMBL" id="SETJ01000040">
    <property type="protein sequence ID" value="RZM16513.1"/>
    <property type="molecule type" value="Genomic_DNA"/>
</dbReference>
<evidence type="ECO:0000256" key="6">
    <source>
        <dbReference type="SAM" id="Phobius"/>
    </source>
</evidence>
<dbReference type="PIRSF" id="PIRSF000350">
    <property type="entry name" value="Mercury_reductase_MerA"/>
    <property type="match status" value="1"/>
</dbReference>
<dbReference type="SUPFAM" id="SSF55424">
    <property type="entry name" value="FAD/NAD-linked reductases, dimerisation (C-terminal) domain"/>
    <property type="match status" value="1"/>
</dbReference>
<evidence type="ECO:0000256" key="3">
    <source>
        <dbReference type="ARBA" id="ARBA00022827"/>
    </source>
</evidence>
<feature type="binding site" evidence="4">
    <location>
        <position position="178"/>
    </location>
    <ligand>
        <name>FAD</name>
        <dbReference type="ChEBI" id="CHEBI:57692"/>
    </ligand>
</feature>
<keyword evidence="4" id="KW-0547">Nucleotide-binding</keyword>
<dbReference type="RefSeq" id="WP_231545324.1">
    <property type="nucleotide sequence ID" value="NZ_SETJ01000040.1"/>
</dbReference>
<evidence type="ECO:0000256" key="5">
    <source>
        <dbReference type="PIRSR" id="PIRSR000350-4"/>
    </source>
</evidence>
<keyword evidence="4" id="KW-0520">NAD</keyword>
<dbReference type="Pfam" id="PF07992">
    <property type="entry name" value="Pyr_redox_2"/>
    <property type="match status" value="1"/>
</dbReference>
<protein>
    <submittedName>
        <fullName evidence="9">Glutathione reductase</fullName>
    </submittedName>
</protein>
<dbReference type="InterPro" id="IPR001100">
    <property type="entry name" value="Pyr_nuc-diS_OxRdtase"/>
</dbReference>
<evidence type="ECO:0000256" key="2">
    <source>
        <dbReference type="ARBA" id="ARBA00022630"/>
    </source>
</evidence>
<dbReference type="Gene3D" id="3.50.50.60">
    <property type="entry name" value="FAD/NAD(P)-binding domain"/>
    <property type="match status" value="2"/>
</dbReference>
<comment type="similarity">
    <text evidence="1">Belongs to the class-I pyridine nucleotide-disulfide oxidoreductase family.</text>
</comment>
<dbReference type="AlphaFoldDB" id="A0A4V2E159"/>
<organism evidence="9 10">
    <name type="scientific">Lactobacillus delbrueckii</name>
    <dbReference type="NCBI Taxonomy" id="1584"/>
    <lineage>
        <taxon>Bacteria</taxon>
        <taxon>Bacillati</taxon>
        <taxon>Bacillota</taxon>
        <taxon>Bacilli</taxon>
        <taxon>Lactobacillales</taxon>
        <taxon>Lactobacillaceae</taxon>
        <taxon>Lactobacillus</taxon>
    </lineage>
</organism>
<feature type="binding site" evidence="4">
    <location>
        <position position="365"/>
    </location>
    <ligand>
        <name>FAD</name>
        <dbReference type="ChEBI" id="CHEBI:57692"/>
    </ligand>
</feature>
<dbReference type="InterPro" id="IPR023753">
    <property type="entry name" value="FAD/NAD-binding_dom"/>
</dbReference>